<evidence type="ECO:0000313" key="2">
    <source>
        <dbReference type="EMBL" id="PVU97599.1"/>
    </source>
</evidence>
<dbReference type="AlphaFoldDB" id="A0A2T9YZ62"/>
<protein>
    <submittedName>
        <fullName evidence="2">Uncharacterized protein</fullName>
    </submittedName>
</protein>
<dbReference type="Proteomes" id="UP000245383">
    <property type="component" value="Unassembled WGS sequence"/>
</dbReference>
<sequence>MIPQPKFKEPVSSLQNALKQRKTNISTCGLGSFHYSRFYKYVYPNSAASDITAPDCLWKRFSPDGKYLVGFSKNLKQVEVYRIKKVSICSEKNKKFLDFFELVWQIELAAGSEVLSKDFCLFTKGCQFMLLASTKRPVLSNNLDFNYLHGSYPTEDIKFMLVDIKNGNVLSNRIFQSDLIHLANHKGVSLYEDFFSVVSIKYQIIYIMQILHTGKIILVKEIGEYLYDDDGLIQSAYKTNSENLSSNQSDSYNRNKRRRDHTSDASVESNEPQASNSHDGERSNRRRRIFGVFSNGSPNFQSIFQNRNLMDFISEPNISLFLQNSFGLISNRFEQIELQATSSESSLKNSHSGLKQRMYAFLFNQSLKQSDPMVAQQIFYRMIPQYDKLVVWQSQFVDRDVVLIKFGLAPHVYLRQQTSTNASANSLTMFMLFNIRTTKVLGLADSYSPYLGLNFANKYNMFYLPMSSSSLLQSNYYCGNSLENELFYKDHPKNTRNLNATNERIEKLGGITQATRRAVSSLPFQPQAYIESPYFDFDLFRLSLRSRSILERNRLSTHTLPIKFYDRLTGKLKFYLSALNLDDQTYNGGGGDNTQDLQANNDYTTSIISEGNNSNGMQNSMVSARDNLGQLRKSIGHATYLCHPFLPIFISVFYGAGIEDSVCTNIYFRR</sequence>
<feature type="compositionally biased region" description="Polar residues" evidence="1">
    <location>
        <begin position="242"/>
        <end position="252"/>
    </location>
</feature>
<dbReference type="GO" id="GO:0016567">
    <property type="term" value="P:protein ubiquitination"/>
    <property type="evidence" value="ECO:0007669"/>
    <property type="project" value="TreeGrafter"/>
</dbReference>
<dbReference type="GO" id="GO:1990756">
    <property type="term" value="F:ubiquitin-like ligase-substrate adaptor activity"/>
    <property type="evidence" value="ECO:0007669"/>
    <property type="project" value="TreeGrafter"/>
</dbReference>
<reference evidence="2 3" key="1">
    <citation type="journal article" date="2018" name="MBio">
        <title>Comparative Genomics Reveals the Core Gene Toolbox for the Fungus-Insect Symbiosis.</title>
        <authorList>
            <person name="Wang Y."/>
            <person name="Stata M."/>
            <person name="Wang W."/>
            <person name="Stajich J.E."/>
            <person name="White M.M."/>
            <person name="Moncalvo J.M."/>
        </authorList>
    </citation>
    <scope>NUCLEOTIDE SEQUENCE [LARGE SCALE GENOMIC DNA]</scope>
    <source>
        <strain evidence="2 3">SWE-8-4</strain>
    </source>
</reference>
<dbReference type="OrthoDB" id="18339at2759"/>
<dbReference type="Pfam" id="PF09737">
    <property type="entry name" value="Det1"/>
    <property type="match status" value="2"/>
</dbReference>
<dbReference type="STRING" id="133385.A0A2T9YZ62"/>
<gene>
    <name evidence="2" type="ORF">BB561_000435</name>
</gene>
<accession>A0A2T9YZ62</accession>
<name>A0A2T9YZ62_9FUNG</name>
<dbReference type="InterPro" id="IPR019138">
    <property type="entry name" value="De-etiolated_protein_1_Det1"/>
</dbReference>
<dbReference type="GO" id="GO:0005634">
    <property type="term" value="C:nucleus"/>
    <property type="evidence" value="ECO:0007669"/>
    <property type="project" value="TreeGrafter"/>
</dbReference>
<comment type="caution">
    <text evidence="2">The sequence shown here is derived from an EMBL/GenBank/DDBJ whole genome shotgun (WGS) entry which is preliminary data.</text>
</comment>
<evidence type="ECO:0000256" key="1">
    <source>
        <dbReference type="SAM" id="MobiDB-lite"/>
    </source>
</evidence>
<dbReference type="GO" id="GO:0031461">
    <property type="term" value="C:cullin-RING ubiquitin ligase complex"/>
    <property type="evidence" value="ECO:0007669"/>
    <property type="project" value="TreeGrafter"/>
</dbReference>
<evidence type="ECO:0000313" key="3">
    <source>
        <dbReference type="Proteomes" id="UP000245383"/>
    </source>
</evidence>
<organism evidence="2 3">
    <name type="scientific">Smittium simulii</name>
    <dbReference type="NCBI Taxonomy" id="133385"/>
    <lineage>
        <taxon>Eukaryota</taxon>
        <taxon>Fungi</taxon>
        <taxon>Fungi incertae sedis</taxon>
        <taxon>Zoopagomycota</taxon>
        <taxon>Kickxellomycotina</taxon>
        <taxon>Harpellomycetes</taxon>
        <taxon>Harpellales</taxon>
        <taxon>Legeriomycetaceae</taxon>
        <taxon>Smittium</taxon>
    </lineage>
</organism>
<feature type="compositionally biased region" description="Polar residues" evidence="1">
    <location>
        <begin position="264"/>
        <end position="277"/>
    </location>
</feature>
<dbReference type="GO" id="GO:0032436">
    <property type="term" value="P:positive regulation of proteasomal ubiquitin-dependent protein catabolic process"/>
    <property type="evidence" value="ECO:0007669"/>
    <property type="project" value="TreeGrafter"/>
</dbReference>
<dbReference type="PANTHER" id="PTHR13374">
    <property type="entry name" value="DET1 HOMOLOG DE-ETIOLATED-1 HOMOLOG"/>
    <property type="match status" value="1"/>
</dbReference>
<dbReference type="GO" id="GO:0031625">
    <property type="term" value="F:ubiquitin protein ligase binding"/>
    <property type="evidence" value="ECO:0007669"/>
    <property type="project" value="TreeGrafter"/>
</dbReference>
<dbReference type="PANTHER" id="PTHR13374:SF3">
    <property type="entry name" value="DET1 HOMOLOG"/>
    <property type="match status" value="1"/>
</dbReference>
<keyword evidence="3" id="KW-1185">Reference proteome</keyword>
<dbReference type="EMBL" id="MBFR01000009">
    <property type="protein sequence ID" value="PVU97599.1"/>
    <property type="molecule type" value="Genomic_DNA"/>
</dbReference>
<feature type="region of interest" description="Disordered" evidence="1">
    <location>
        <begin position="242"/>
        <end position="283"/>
    </location>
</feature>
<proteinExistence type="predicted"/>